<comment type="caution">
    <text evidence="2">The sequence shown here is derived from an EMBL/GenBank/DDBJ whole genome shotgun (WGS) entry which is preliminary data.</text>
</comment>
<organism evidence="2 3">
    <name type="scientific">Lysobacter cavernae</name>
    <dbReference type="NCBI Taxonomy" id="1685901"/>
    <lineage>
        <taxon>Bacteria</taxon>
        <taxon>Pseudomonadati</taxon>
        <taxon>Pseudomonadota</taxon>
        <taxon>Gammaproteobacteria</taxon>
        <taxon>Lysobacterales</taxon>
        <taxon>Lysobacteraceae</taxon>
        <taxon>Lysobacter</taxon>
    </lineage>
</organism>
<accession>A0ABV7RV06</accession>
<gene>
    <name evidence="2" type="ORF">ACFOLC_16095</name>
</gene>
<keyword evidence="1" id="KW-0472">Membrane</keyword>
<feature type="transmembrane region" description="Helical" evidence="1">
    <location>
        <begin position="30"/>
        <end position="49"/>
    </location>
</feature>
<protein>
    <submittedName>
        <fullName evidence="2">Uncharacterized protein</fullName>
    </submittedName>
</protein>
<sequence length="148" mass="16119">MDFFVVLGAVSGIASLVSLFLPATKKRERFIHAGYVLAIALLAGVAVHYQQKHSRIEQAKRFAASLLKDDGQYSTEGFNMAALAFLETNKDLFPDSYSRAQELCKANDCTGAQYGNPSKDSLEHAYNQINVASSLKGLVRGVASRDDT</sequence>
<proteinExistence type="predicted"/>
<keyword evidence="1" id="KW-0812">Transmembrane</keyword>
<evidence type="ECO:0000313" key="2">
    <source>
        <dbReference type="EMBL" id="MFC3552522.1"/>
    </source>
</evidence>
<feature type="transmembrane region" description="Helical" evidence="1">
    <location>
        <begin position="6"/>
        <end position="23"/>
    </location>
</feature>
<dbReference type="EMBL" id="JBHRXK010000027">
    <property type="protein sequence ID" value="MFC3552522.1"/>
    <property type="molecule type" value="Genomic_DNA"/>
</dbReference>
<name>A0ABV7RV06_9GAMM</name>
<dbReference type="RefSeq" id="WP_386760283.1">
    <property type="nucleotide sequence ID" value="NZ_JBHRXK010000027.1"/>
</dbReference>
<keyword evidence="1" id="KW-1133">Transmembrane helix</keyword>
<evidence type="ECO:0000313" key="3">
    <source>
        <dbReference type="Proteomes" id="UP001595740"/>
    </source>
</evidence>
<keyword evidence="3" id="KW-1185">Reference proteome</keyword>
<reference evidence="3" key="1">
    <citation type="journal article" date="2019" name="Int. J. Syst. Evol. Microbiol.">
        <title>The Global Catalogue of Microorganisms (GCM) 10K type strain sequencing project: providing services to taxonomists for standard genome sequencing and annotation.</title>
        <authorList>
            <consortium name="The Broad Institute Genomics Platform"/>
            <consortium name="The Broad Institute Genome Sequencing Center for Infectious Disease"/>
            <person name="Wu L."/>
            <person name="Ma J."/>
        </authorList>
    </citation>
    <scope>NUCLEOTIDE SEQUENCE [LARGE SCALE GENOMIC DNA]</scope>
    <source>
        <strain evidence="3">KCTC 42875</strain>
    </source>
</reference>
<dbReference type="Proteomes" id="UP001595740">
    <property type="component" value="Unassembled WGS sequence"/>
</dbReference>
<evidence type="ECO:0000256" key="1">
    <source>
        <dbReference type="SAM" id="Phobius"/>
    </source>
</evidence>